<gene>
    <name evidence="5" type="ORF">BW34_02196</name>
</gene>
<name>A0A031FRR0_9MICO</name>
<keyword evidence="3" id="KW-0804">Transcription</keyword>
<feature type="domain" description="HTH araC/xylS-type" evidence="4">
    <location>
        <begin position="204"/>
        <end position="307"/>
    </location>
</feature>
<accession>A0A031FRR0</accession>
<proteinExistence type="predicted"/>
<dbReference type="eggNOG" id="COG2207">
    <property type="taxonomic scope" value="Bacteria"/>
</dbReference>
<dbReference type="GO" id="GO:0003700">
    <property type="term" value="F:DNA-binding transcription factor activity"/>
    <property type="evidence" value="ECO:0007669"/>
    <property type="project" value="InterPro"/>
</dbReference>
<reference evidence="5 6" key="1">
    <citation type="submission" date="2014-03" db="EMBL/GenBank/DDBJ databases">
        <title>Draft Genome Sequences of 13 Willow Endophytes.</title>
        <authorList>
            <person name="Gan H.Y."/>
            <person name="Gan H.M."/>
            <person name="Savka M.A."/>
            <person name="Hudson A.O."/>
        </authorList>
    </citation>
    <scope>NUCLEOTIDE SEQUENCE [LARGE SCALE GENOMIC DNA]</scope>
    <source>
        <strain evidence="5 6">RIT293</strain>
    </source>
</reference>
<dbReference type="InterPro" id="IPR050204">
    <property type="entry name" value="AraC_XylS_family_regulators"/>
</dbReference>
<dbReference type="InterPro" id="IPR018060">
    <property type="entry name" value="HTH_AraC"/>
</dbReference>
<keyword evidence="1" id="KW-0805">Transcription regulation</keyword>
<keyword evidence="6" id="KW-1185">Reference proteome</keyword>
<keyword evidence="2 5" id="KW-0238">DNA-binding</keyword>
<evidence type="ECO:0000313" key="6">
    <source>
        <dbReference type="Proteomes" id="UP000024001"/>
    </source>
</evidence>
<dbReference type="PANTHER" id="PTHR46796:SF12">
    <property type="entry name" value="HTH-TYPE DNA-BINDING TRANSCRIPTIONAL ACTIVATOR EUTR"/>
    <property type="match status" value="1"/>
</dbReference>
<dbReference type="SMART" id="SM00342">
    <property type="entry name" value="HTH_ARAC"/>
    <property type="match status" value="1"/>
</dbReference>
<evidence type="ECO:0000256" key="1">
    <source>
        <dbReference type="ARBA" id="ARBA00023015"/>
    </source>
</evidence>
<dbReference type="Gene3D" id="1.10.10.60">
    <property type="entry name" value="Homeodomain-like"/>
    <property type="match status" value="1"/>
</dbReference>
<evidence type="ECO:0000256" key="2">
    <source>
        <dbReference type="ARBA" id="ARBA00023125"/>
    </source>
</evidence>
<dbReference type="EMBL" id="JFYO01000006">
    <property type="protein sequence ID" value="EZP26992.1"/>
    <property type="molecule type" value="Genomic_DNA"/>
</dbReference>
<organism evidence="5 6">
    <name type="scientific">Microbacterium oleivorans</name>
    <dbReference type="NCBI Taxonomy" id="273677"/>
    <lineage>
        <taxon>Bacteria</taxon>
        <taxon>Bacillati</taxon>
        <taxon>Actinomycetota</taxon>
        <taxon>Actinomycetes</taxon>
        <taxon>Micrococcales</taxon>
        <taxon>Microbacteriaceae</taxon>
        <taxon>Microbacterium</taxon>
    </lineage>
</organism>
<dbReference type="GO" id="GO:0043565">
    <property type="term" value="F:sequence-specific DNA binding"/>
    <property type="evidence" value="ECO:0007669"/>
    <property type="project" value="InterPro"/>
</dbReference>
<dbReference type="RefSeq" id="WP_036312329.1">
    <property type="nucleotide sequence ID" value="NZ_JFYO01000006.1"/>
</dbReference>
<dbReference type="PANTHER" id="PTHR46796">
    <property type="entry name" value="HTH-TYPE TRANSCRIPTIONAL ACTIVATOR RHAS-RELATED"/>
    <property type="match status" value="1"/>
</dbReference>
<evidence type="ECO:0000256" key="3">
    <source>
        <dbReference type="ARBA" id="ARBA00023163"/>
    </source>
</evidence>
<dbReference type="PROSITE" id="PS01124">
    <property type="entry name" value="HTH_ARAC_FAMILY_2"/>
    <property type="match status" value="1"/>
</dbReference>
<comment type="caution">
    <text evidence="5">The sequence shown here is derived from an EMBL/GenBank/DDBJ whole genome shotgun (WGS) entry which is preliminary data.</text>
</comment>
<protein>
    <submittedName>
        <fullName evidence="5">AraC-type DNA-binding domain-containing protein</fullName>
    </submittedName>
</protein>
<evidence type="ECO:0000313" key="5">
    <source>
        <dbReference type="EMBL" id="EZP26992.1"/>
    </source>
</evidence>
<dbReference type="Proteomes" id="UP000024001">
    <property type="component" value="Unassembled WGS sequence"/>
</dbReference>
<dbReference type="PATRIC" id="fig|273677.3.peg.2177"/>
<evidence type="ECO:0000259" key="4">
    <source>
        <dbReference type="PROSITE" id="PS01124"/>
    </source>
</evidence>
<sequence>MPVVREHFRSDDVSEAETYIHRSYGRVELDAQDLVFEESSVGDERFGLRRLDIRGGYSAECDLDAVIVVHSDAQYEWEIDGERGDAAEPVLFQPGYTLACRLQDTRVRVVALPLGALTELARTVYNDETLAVRFDGGRAVDPALLRAWRSASTLAFTAEESLDNDLARASLFRSIAVSTLEAFPLLGDRHERAETVAQQQRAYRSAVSFFEQNASLPITVDDAAAAAGVGSAALRRAFLAHSAAGRTPLQHLTAVRLDAARADIVATAIGSLDDLGEIASRWGFTVSSLTRQHLDVYGIRPQELLGL</sequence>
<dbReference type="AlphaFoldDB" id="A0A031FRR0"/>
<dbReference type="OrthoDB" id="5464689at2"/>